<sequence>MNNQNTSNSFHVINARVAKEFKCYEPNGASKRTLCTIPQNYDKAYEEMQTMQYKYDQEREKIRLKLNFPVVNRKKSSKALKSERILKLKPDISKILKKHTLSPEKINETNRNLKKSPREFKNIDKIVENCRELGRQNKLMLKHYPIVEKEAENSYREFNDIFEALRSFSPGNRLIDCLHIKKSFEKAEKSVLFPQRNGIRSVIRFNKLQRNDSMKKLQIEKSLERLNTPRTRSPIF</sequence>
<reference evidence="1 2" key="1">
    <citation type="submission" date="2016-11" db="EMBL/GenBank/DDBJ databases">
        <title>The macronuclear genome of Stentor coeruleus: a giant cell with tiny introns.</title>
        <authorList>
            <person name="Slabodnick M."/>
            <person name="Ruby J.G."/>
            <person name="Reiff S.B."/>
            <person name="Swart E.C."/>
            <person name="Gosai S."/>
            <person name="Prabakaran S."/>
            <person name="Witkowska E."/>
            <person name="Larue G.E."/>
            <person name="Fisher S."/>
            <person name="Freeman R.M."/>
            <person name="Gunawardena J."/>
            <person name="Chu W."/>
            <person name="Stover N.A."/>
            <person name="Gregory B.D."/>
            <person name="Nowacki M."/>
            <person name="Derisi J."/>
            <person name="Roy S.W."/>
            <person name="Marshall W.F."/>
            <person name="Sood P."/>
        </authorList>
    </citation>
    <scope>NUCLEOTIDE SEQUENCE [LARGE SCALE GENOMIC DNA]</scope>
    <source>
        <strain evidence="1">WM001</strain>
    </source>
</reference>
<name>A0A1R2CPY4_9CILI</name>
<accession>A0A1R2CPY4</accession>
<dbReference type="EMBL" id="MPUH01000089">
    <property type="protein sequence ID" value="OMJ91067.1"/>
    <property type="molecule type" value="Genomic_DNA"/>
</dbReference>
<keyword evidence="2" id="KW-1185">Reference proteome</keyword>
<evidence type="ECO:0000313" key="1">
    <source>
        <dbReference type="EMBL" id="OMJ91067.1"/>
    </source>
</evidence>
<organism evidence="1 2">
    <name type="scientific">Stentor coeruleus</name>
    <dbReference type="NCBI Taxonomy" id="5963"/>
    <lineage>
        <taxon>Eukaryota</taxon>
        <taxon>Sar</taxon>
        <taxon>Alveolata</taxon>
        <taxon>Ciliophora</taxon>
        <taxon>Postciliodesmatophora</taxon>
        <taxon>Heterotrichea</taxon>
        <taxon>Heterotrichida</taxon>
        <taxon>Stentoridae</taxon>
        <taxon>Stentor</taxon>
    </lineage>
</organism>
<proteinExistence type="predicted"/>
<protein>
    <submittedName>
        <fullName evidence="1">Uncharacterized protein</fullName>
    </submittedName>
</protein>
<evidence type="ECO:0000313" key="2">
    <source>
        <dbReference type="Proteomes" id="UP000187209"/>
    </source>
</evidence>
<dbReference type="AlphaFoldDB" id="A0A1R2CPY4"/>
<comment type="caution">
    <text evidence="1">The sequence shown here is derived from an EMBL/GenBank/DDBJ whole genome shotgun (WGS) entry which is preliminary data.</text>
</comment>
<dbReference type="Proteomes" id="UP000187209">
    <property type="component" value="Unassembled WGS sequence"/>
</dbReference>
<gene>
    <name evidence="1" type="ORF">SteCoe_6424</name>
</gene>